<keyword evidence="1" id="KW-0732">Signal</keyword>
<evidence type="ECO:0008006" key="4">
    <source>
        <dbReference type="Google" id="ProtNLM"/>
    </source>
</evidence>
<dbReference type="AlphaFoldDB" id="A0A6A6FZY7"/>
<keyword evidence="3" id="KW-1185">Reference proteome</keyword>
<evidence type="ECO:0000313" key="2">
    <source>
        <dbReference type="EMBL" id="KAF2218959.1"/>
    </source>
</evidence>
<organism evidence="2 3">
    <name type="scientific">Elsinoe ampelina</name>
    <dbReference type="NCBI Taxonomy" id="302913"/>
    <lineage>
        <taxon>Eukaryota</taxon>
        <taxon>Fungi</taxon>
        <taxon>Dikarya</taxon>
        <taxon>Ascomycota</taxon>
        <taxon>Pezizomycotina</taxon>
        <taxon>Dothideomycetes</taxon>
        <taxon>Dothideomycetidae</taxon>
        <taxon>Myriangiales</taxon>
        <taxon>Elsinoaceae</taxon>
        <taxon>Elsinoe</taxon>
    </lineage>
</organism>
<accession>A0A6A6FZY7</accession>
<name>A0A6A6FZY7_9PEZI</name>
<reference evidence="3" key="1">
    <citation type="journal article" date="2020" name="Stud. Mycol.">
        <title>101 Dothideomycetes genomes: A test case for predicting lifestyles and emergence of pathogens.</title>
        <authorList>
            <person name="Haridas S."/>
            <person name="Albert R."/>
            <person name="Binder M."/>
            <person name="Bloem J."/>
            <person name="LaButti K."/>
            <person name="Salamov A."/>
            <person name="Andreopoulos B."/>
            <person name="Baker S."/>
            <person name="Barry K."/>
            <person name="Bills G."/>
            <person name="Bluhm B."/>
            <person name="Cannon C."/>
            <person name="Castanera R."/>
            <person name="Culley D."/>
            <person name="Daum C."/>
            <person name="Ezra D."/>
            <person name="Gonzalez J."/>
            <person name="Henrissat B."/>
            <person name="Kuo A."/>
            <person name="Liang C."/>
            <person name="Lipzen A."/>
            <person name="Lutzoni F."/>
            <person name="Magnuson J."/>
            <person name="Mondo S."/>
            <person name="Nolan M."/>
            <person name="Ohm R."/>
            <person name="Pangilinan J."/>
            <person name="Park H.-J."/>
            <person name="Ramirez L."/>
            <person name="Alfaro M."/>
            <person name="Sun H."/>
            <person name="Tritt A."/>
            <person name="Yoshinaga Y."/>
            <person name="Zwiers L.-H."/>
            <person name="Turgeon B."/>
            <person name="Goodwin S."/>
            <person name="Spatafora J."/>
            <person name="Crous P."/>
            <person name="Grigoriev I."/>
        </authorList>
    </citation>
    <scope>NUCLEOTIDE SEQUENCE [LARGE SCALE GENOMIC DNA]</scope>
    <source>
        <strain evidence="3">CECT 20119</strain>
    </source>
</reference>
<gene>
    <name evidence="2" type="ORF">BDZ85DRAFT_253167</name>
</gene>
<dbReference type="Proteomes" id="UP000799538">
    <property type="component" value="Unassembled WGS sequence"/>
</dbReference>
<sequence length="120" mass="13225">MLSLNPIRLLVALLFYSASVVASSTTRWKIATGLTASGAYFCWGGGVREMVTAHDLCSQQGRSAVCILTSSGVMAKHLFFFGSGYLTVEWLGDMKDRIIDHQRYKLHPVKDNNVRVAGEK</sequence>
<feature type="chain" id="PRO_5025453411" description="Secreted protein" evidence="1">
    <location>
        <begin position="23"/>
        <end position="120"/>
    </location>
</feature>
<dbReference type="EMBL" id="ML992523">
    <property type="protein sequence ID" value="KAF2218959.1"/>
    <property type="molecule type" value="Genomic_DNA"/>
</dbReference>
<evidence type="ECO:0000313" key="3">
    <source>
        <dbReference type="Proteomes" id="UP000799538"/>
    </source>
</evidence>
<dbReference type="OrthoDB" id="10361726at2759"/>
<feature type="signal peptide" evidence="1">
    <location>
        <begin position="1"/>
        <end position="22"/>
    </location>
</feature>
<evidence type="ECO:0000256" key="1">
    <source>
        <dbReference type="SAM" id="SignalP"/>
    </source>
</evidence>
<protein>
    <recommendedName>
        <fullName evidence="4">Secreted protein</fullName>
    </recommendedName>
</protein>
<proteinExistence type="predicted"/>